<comment type="catalytic activity">
    <reaction evidence="1">
        <text>ATP + protein L-histidine = ADP + protein N-phospho-L-histidine.</text>
        <dbReference type="EC" id="2.7.13.3"/>
    </reaction>
</comment>
<feature type="transmembrane region" description="Helical" evidence="9">
    <location>
        <begin position="73"/>
        <end position="91"/>
    </location>
</feature>
<evidence type="ECO:0000256" key="9">
    <source>
        <dbReference type="SAM" id="Phobius"/>
    </source>
</evidence>
<organism evidence="12 13">
    <name type="scientific">Rhodococcus gannanensis</name>
    <dbReference type="NCBI Taxonomy" id="1960308"/>
    <lineage>
        <taxon>Bacteria</taxon>
        <taxon>Bacillati</taxon>
        <taxon>Actinomycetota</taxon>
        <taxon>Actinomycetes</taxon>
        <taxon>Mycobacteriales</taxon>
        <taxon>Nocardiaceae</taxon>
        <taxon>Rhodococcus</taxon>
    </lineage>
</organism>
<dbReference type="InterPro" id="IPR036890">
    <property type="entry name" value="HATPase_C_sf"/>
</dbReference>
<reference evidence="13" key="1">
    <citation type="journal article" date="2019" name="Int. J. Syst. Evol. Microbiol.">
        <title>The Global Catalogue of Microorganisms (GCM) 10K type strain sequencing project: providing services to taxonomists for standard genome sequencing and annotation.</title>
        <authorList>
            <consortium name="The Broad Institute Genomics Platform"/>
            <consortium name="The Broad Institute Genome Sequencing Center for Infectious Disease"/>
            <person name="Wu L."/>
            <person name="Ma J."/>
        </authorList>
    </citation>
    <scope>NUCLEOTIDE SEQUENCE [LARGE SCALE GENOMIC DNA]</scope>
    <source>
        <strain evidence="13">DT72</strain>
    </source>
</reference>
<evidence type="ECO:0000256" key="3">
    <source>
        <dbReference type="ARBA" id="ARBA00022553"/>
    </source>
</evidence>
<keyword evidence="13" id="KW-1185">Reference proteome</keyword>
<dbReference type="Pfam" id="PF07730">
    <property type="entry name" value="HisKA_3"/>
    <property type="match status" value="1"/>
</dbReference>
<dbReference type="Pfam" id="PF02518">
    <property type="entry name" value="HATPase_c"/>
    <property type="match status" value="1"/>
</dbReference>
<name>A0ABW4NZC3_9NOCA</name>
<evidence type="ECO:0000256" key="4">
    <source>
        <dbReference type="ARBA" id="ARBA00022679"/>
    </source>
</evidence>
<dbReference type="SUPFAM" id="SSF55874">
    <property type="entry name" value="ATPase domain of HSP90 chaperone/DNA topoisomerase II/histidine kinase"/>
    <property type="match status" value="1"/>
</dbReference>
<dbReference type="Gene3D" id="1.20.5.1930">
    <property type="match status" value="1"/>
</dbReference>
<dbReference type="InterPro" id="IPR003594">
    <property type="entry name" value="HATPase_dom"/>
</dbReference>
<evidence type="ECO:0000256" key="7">
    <source>
        <dbReference type="ARBA" id="ARBA00022840"/>
    </source>
</evidence>
<keyword evidence="8" id="KW-0902">Two-component regulatory system</keyword>
<feature type="transmembrane region" description="Helical" evidence="9">
    <location>
        <begin position="20"/>
        <end position="39"/>
    </location>
</feature>
<evidence type="ECO:0000313" key="13">
    <source>
        <dbReference type="Proteomes" id="UP001597286"/>
    </source>
</evidence>
<keyword evidence="7" id="KW-0067">ATP-binding</keyword>
<evidence type="ECO:0000256" key="8">
    <source>
        <dbReference type="ARBA" id="ARBA00023012"/>
    </source>
</evidence>
<keyword evidence="9" id="KW-1133">Transmembrane helix</keyword>
<sequence>MPITRFFRQRLAASGYDYPLSVPVFAHIATGVIAVIAVAQRDALIPPGWPLLVGAVVAIAPMVADVVRPGALVPRPLLCAVVILATVLLMLDPPPTEFDLAPLLLAMMAGEVAATSGLAVSLTLTGVAMAVPLVFAAAGRLDGSAAWYVLAIGLGWVIGRLMQIQLRLLQQERQARVVQSEQSAIAERQRIAREVHDVIAHSLSVTLLHLTAARRELEQDRDVDEAIDALTDAERLGRQAMADIRRTVGLLGAGSPGARPEPGIGDVPDLVEDYCRAGLPVRYELRGDPSSITAATGLGIYRISQESLANVVKHAPGLGADVLVSIDYDTVTVDVRNPVRGRAASPERATGSGLRGMRERVALLGGDLQAGPSPGGWRVHARIPLPGSSCALGLIRKVPRTT</sequence>
<evidence type="ECO:0000256" key="6">
    <source>
        <dbReference type="ARBA" id="ARBA00022777"/>
    </source>
</evidence>
<feature type="domain" description="Signal transduction histidine kinase subgroup 3 dimerisation and phosphoacceptor" evidence="11">
    <location>
        <begin position="187"/>
        <end position="251"/>
    </location>
</feature>
<dbReference type="EMBL" id="JBHUFB010000002">
    <property type="protein sequence ID" value="MFD1810944.1"/>
    <property type="molecule type" value="Genomic_DNA"/>
</dbReference>
<accession>A0ABW4NZC3</accession>
<dbReference type="PANTHER" id="PTHR24421">
    <property type="entry name" value="NITRATE/NITRITE SENSOR PROTEIN NARX-RELATED"/>
    <property type="match status" value="1"/>
</dbReference>
<dbReference type="InterPro" id="IPR050482">
    <property type="entry name" value="Sensor_HK_TwoCompSys"/>
</dbReference>
<keyword evidence="5" id="KW-0547">Nucleotide-binding</keyword>
<dbReference type="Proteomes" id="UP001597286">
    <property type="component" value="Unassembled WGS sequence"/>
</dbReference>
<dbReference type="EC" id="2.7.13.3" evidence="2"/>
<dbReference type="RefSeq" id="WP_378483495.1">
    <property type="nucleotide sequence ID" value="NZ_JBHUFB010000002.1"/>
</dbReference>
<protein>
    <recommendedName>
        <fullName evidence="2">histidine kinase</fullName>
        <ecNumber evidence="2">2.7.13.3</ecNumber>
    </recommendedName>
</protein>
<feature type="domain" description="Histidine kinase/HSP90-like ATPase" evidence="10">
    <location>
        <begin position="299"/>
        <end position="386"/>
    </location>
</feature>
<dbReference type="InterPro" id="IPR011712">
    <property type="entry name" value="Sig_transdc_His_kin_sub3_dim/P"/>
</dbReference>
<feature type="transmembrane region" description="Helical" evidence="9">
    <location>
        <begin position="145"/>
        <end position="163"/>
    </location>
</feature>
<keyword evidence="9" id="KW-0472">Membrane</keyword>
<dbReference type="Gene3D" id="3.30.565.10">
    <property type="entry name" value="Histidine kinase-like ATPase, C-terminal domain"/>
    <property type="match status" value="1"/>
</dbReference>
<feature type="transmembrane region" description="Helical" evidence="9">
    <location>
        <begin position="112"/>
        <end position="139"/>
    </location>
</feature>
<evidence type="ECO:0000259" key="10">
    <source>
        <dbReference type="Pfam" id="PF02518"/>
    </source>
</evidence>
<proteinExistence type="predicted"/>
<keyword evidence="6 12" id="KW-0418">Kinase</keyword>
<comment type="caution">
    <text evidence="12">The sequence shown here is derived from an EMBL/GenBank/DDBJ whole genome shotgun (WGS) entry which is preliminary data.</text>
</comment>
<evidence type="ECO:0000256" key="1">
    <source>
        <dbReference type="ARBA" id="ARBA00000085"/>
    </source>
</evidence>
<evidence type="ECO:0000259" key="11">
    <source>
        <dbReference type="Pfam" id="PF07730"/>
    </source>
</evidence>
<keyword evidence="9" id="KW-0812">Transmembrane</keyword>
<dbReference type="CDD" id="cd16917">
    <property type="entry name" value="HATPase_UhpB-NarQ-NarX-like"/>
    <property type="match status" value="1"/>
</dbReference>
<gene>
    <name evidence="12" type="ORF">ACFSJG_01850</name>
</gene>
<evidence type="ECO:0000256" key="5">
    <source>
        <dbReference type="ARBA" id="ARBA00022741"/>
    </source>
</evidence>
<dbReference type="PANTHER" id="PTHR24421:SF10">
    <property type="entry name" value="NITRATE_NITRITE SENSOR PROTEIN NARQ"/>
    <property type="match status" value="1"/>
</dbReference>
<evidence type="ECO:0000313" key="12">
    <source>
        <dbReference type="EMBL" id="MFD1810944.1"/>
    </source>
</evidence>
<feature type="transmembrane region" description="Helical" evidence="9">
    <location>
        <begin position="51"/>
        <end position="67"/>
    </location>
</feature>
<evidence type="ECO:0000256" key="2">
    <source>
        <dbReference type="ARBA" id="ARBA00012438"/>
    </source>
</evidence>
<keyword evidence="4" id="KW-0808">Transferase</keyword>
<dbReference type="GO" id="GO:0016301">
    <property type="term" value="F:kinase activity"/>
    <property type="evidence" value="ECO:0007669"/>
    <property type="project" value="UniProtKB-KW"/>
</dbReference>
<keyword evidence="3" id="KW-0597">Phosphoprotein</keyword>